<dbReference type="GeneID" id="30963991"/>
<dbReference type="GO" id="GO:0009249">
    <property type="term" value="P:protein lipoylation"/>
    <property type="evidence" value="ECO:0007669"/>
    <property type="project" value="EnsemblFungi"/>
</dbReference>
<dbReference type="Proteomes" id="UP000095038">
    <property type="component" value="Unassembled WGS sequence"/>
</dbReference>
<keyword evidence="2 11" id="KW-0723">Serine/threonine-protein kinase</keyword>
<keyword evidence="14" id="KW-1185">Reference proteome</keyword>
<comment type="catalytic activity">
    <reaction evidence="7">
        <text>L-threonyl-[protein] + ATP = O-phospho-L-threonyl-[protein] + ADP + H(+)</text>
        <dbReference type="Rhea" id="RHEA:46608"/>
        <dbReference type="Rhea" id="RHEA-COMP:11060"/>
        <dbReference type="Rhea" id="RHEA-COMP:11605"/>
        <dbReference type="ChEBI" id="CHEBI:15378"/>
        <dbReference type="ChEBI" id="CHEBI:30013"/>
        <dbReference type="ChEBI" id="CHEBI:30616"/>
        <dbReference type="ChEBI" id="CHEBI:61977"/>
        <dbReference type="ChEBI" id="CHEBI:456216"/>
        <dbReference type="EC" id="2.7.11.1"/>
    </reaction>
</comment>
<comment type="catalytic activity">
    <reaction evidence="8">
        <text>L-seryl-[protein] + ATP = O-phospho-L-seryl-[protein] + ADP + H(+)</text>
        <dbReference type="Rhea" id="RHEA:17989"/>
        <dbReference type="Rhea" id="RHEA-COMP:9863"/>
        <dbReference type="Rhea" id="RHEA-COMP:11604"/>
        <dbReference type="ChEBI" id="CHEBI:15378"/>
        <dbReference type="ChEBI" id="CHEBI:29999"/>
        <dbReference type="ChEBI" id="CHEBI:30616"/>
        <dbReference type="ChEBI" id="CHEBI:83421"/>
        <dbReference type="ChEBI" id="CHEBI:456216"/>
        <dbReference type="EC" id="2.7.11.1"/>
    </reaction>
</comment>
<name>A0A1D2VLJ3_9ASCO</name>
<dbReference type="EC" id="2.7.11.1" evidence="1"/>
<dbReference type="GO" id="GO:0030007">
    <property type="term" value="P:intracellular potassium ion homeostasis"/>
    <property type="evidence" value="ECO:0007669"/>
    <property type="project" value="EnsemblFungi"/>
</dbReference>
<dbReference type="PROSITE" id="PS50011">
    <property type="entry name" value="PROTEIN_KINASE_DOM"/>
    <property type="match status" value="1"/>
</dbReference>
<gene>
    <name evidence="13" type="ORF">ASCRUDRAFT_32375</name>
</gene>
<dbReference type="AlphaFoldDB" id="A0A1D2VLJ3"/>
<evidence type="ECO:0000313" key="13">
    <source>
        <dbReference type="EMBL" id="ODV62486.1"/>
    </source>
</evidence>
<keyword evidence="4 10" id="KW-0547">Nucleotide-binding</keyword>
<keyword evidence="5 13" id="KW-0418">Kinase</keyword>
<organism evidence="13 14">
    <name type="scientific">Ascoidea rubescens DSM 1968</name>
    <dbReference type="NCBI Taxonomy" id="1344418"/>
    <lineage>
        <taxon>Eukaryota</taxon>
        <taxon>Fungi</taxon>
        <taxon>Dikarya</taxon>
        <taxon>Ascomycota</taxon>
        <taxon>Saccharomycotina</taxon>
        <taxon>Saccharomycetes</taxon>
        <taxon>Ascoideaceae</taxon>
        <taxon>Ascoidea</taxon>
    </lineage>
</organism>
<feature type="binding site" evidence="10">
    <location>
        <position position="148"/>
    </location>
    <ligand>
        <name>ATP</name>
        <dbReference type="ChEBI" id="CHEBI:30616"/>
    </ligand>
</feature>
<dbReference type="InParanoid" id="A0A1D2VLJ3"/>
<dbReference type="Gene3D" id="1.10.510.10">
    <property type="entry name" value="Transferase(Phosphotransferase) domain 1"/>
    <property type="match status" value="1"/>
</dbReference>
<accession>A0A1D2VLJ3</accession>
<feature type="non-terminal residue" evidence="13">
    <location>
        <position position="1"/>
    </location>
</feature>
<dbReference type="InterPro" id="IPR000719">
    <property type="entry name" value="Prot_kinase_dom"/>
</dbReference>
<evidence type="ECO:0000256" key="9">
    <source>
        <dbReference type="ARBA" id="ARBA00078109"/>
    </source>
</evidence>
<dbReference type="SMART" id="SM00220">
    <property type="entry name" value="S_TKc"/>
    <property type="match status" value="1"/>
</dbReference>
<comment type="similarity">
    <text evidence="11">Belongs to the protein kinase superfamily.</text>
</comment>
<feature type="domain" description="Protein kinase" evidence="12">
    <location>
        <begin position="113"/>
        <end position="385"/>
    </location>
</feature>
<proteinExistence type="inferred from homology"/>
<dbReference type="STRING" id="1344418.A0A1D2VLJ3"/>
<evidence type="ECO:0000256" key="2">
    <source>
        <dbReference type="ARBA" id="ARBA00022527"/>
    </source>
</evidence>
<dbReference type="InterPro" id="IPR017441">
    <property type="entry name" value="Protein_kinase_ATP_BS"/>
</dbReference>
<dbReference type="FunCoup" id="A0A1D2VLJ3">
    <property type="interactions" value="139"/>
</dbReference>
<protein>
    <recommendedName>
        <fullName evidence="1">non-specific serine/threonine protein kinase</fullName>
        <ecNumber evidence="1">2.7.11.1</ecNumber>
    </recommendedName>
    <alternativeName>
        <fullName evidence="9">Halotolerance protein 4</fullName>
    </alternativeName>
</protein>
<dbReference type="PROSITE" id="PS00108">
    <property type="entry name" value="PROTEIN_KINASE_ST"/>
    <property type="match status" value="1"/>
</dbReference>
<dbReference type="PANTHER" id="PTHR24343">
    <property type="entry name" value="SERINE/THREONINE KINASE"/>
    <property type="match status" value="1"/>
</dbReference>
<dbReference type="PROSITE" id="PS00107">
    <property type="entry name" value="PROTEIN_KINASE_ATP"/>
    <property type="match status" value="1"/>
</dbReference>
<keyword evidence="6 10" id="KW-0067">ATP-binding</keyword>
<evidence type="ECO:0000256" key="8">
    <source>
        <dbReference type="ARBA" id="ARBA00048679"/>
    </source>
</evidence>
<keyword evidence="3" id="KW-0808">Transferase</keyword>
<dbReference type="EMBL" id="KV454477">
    <property type="protein sequence ID" value="ODV62486.1"/>
    <property type="molecule type" value="Genomic_DNA"/>
</dbReference>
<dbReference type="GO" id="GO:1903329">
    <property type="term" value="P:regulation of iron-sulfur cluster assembly"/>
    <property type="evidence" value="ECO:0007669"/>
    <property type="project" value="EnsemblFungi"/>
</dbReference>
<dbReference type="GO" id="GO:0004674">
    <property type="term" value="F:protein serine/threonine kinase activity"/>
    <property type="evidence" value="ECO:0007669"/>
    <property type="project" value="UniProtKB-KW"/>
</dbReference>
<evidence type="ECO:0000256" key="6">
    <source>
        <dbReference type="ARBA" id="ARBA00022840"/>
    </source>
</evidence>
<dbReference type="CDD" id="cd13994">
    <property type="entry name" value="STKc_HAL4_like"/>
    <property type="match status" value="1"/>
</dbReference>
<dbReference type="GO" id="GO:0045807">
    <property type="term" value="P:positive regulation of endocytosis"/>
    <property type="evidence" value="ECO:0007669"/>
    <property type="project" value="EnsemblFungi"/>
</dbReference>
<dbReference type="GO" id="GO:0005829">
    <property type="term" value="C:cytosol"/>
    <property type="evidence" value="ECO:0007669"/>
    <property type="project" value="TreeGrafter"/>
</dbReference>
<evidence type="ECO:0000256" key="4">
    <source>
        <dbReference type="ARBA" id="ARBA00022741"/>
    </source>
</evidence>
<dbReference type="GO" id="GO:0008104">
    <property type="term" value="P:intracellular protein localization"/>
    <property type="evidence" value="ECO:0007669"/>
    <property type="project" value="EnsemblFungi"/>
</dbReference>
<dbReference type="SUPFAM" id="SSF56112">
    <property type="entry name" value="Protein kinase-like (PK-like)"/>
    <property type="match status" value="1"/>
</dbReference>
<dbReference type="FunFam" id="1.10.510.10:FF:000183">
    <property type="entry name" value="Serine/threonine-protein kinase hal4"/>
    <property type="match status" value="1"/>
</dbReference>
<evidence type="ECO:0000256" key="3">
    <source>
        <dbReference type="ARBA" id="ARBA00022679"/>
    </source>
</evidence>
<dbReference type="RefSeq" id="XP_020048793.1">
    <property type="nucleotide sequence ID" value="XM_020190355.1"/>
</dbReference>
<dbReference type="Pfam" id="PF00069">
    <property type="entry name" value="Pkinase"/>
    <property type="match status" value="1"/>
</dbReference>
<dbReference type="InterPro" id="IPR008271">
    <property type="entry name" value="Ser/Thr_kinase_AS"/>
</dbReference>
<dbReference type="PANTHER" id="PTHR24343:SF558">
    <property type="entry name" value="PROTEIN KINASE DOMAIN-CONTAINING PROTEIN"/>
    <property type="match status" value="1"/>
</dbReference>
<dbReference type="GO" id="GO:0005739">
    <property type="term" value="C:mitochondrion"/>
    <property type="evidence" value="ECO:0007669"/>
    <property type="project" value="EnsemblFungi"/>
</dbReference>
<dbReference type="OrthoDB" id="6513151at2759"/>
<evidence type="ECO:0000313" key="14">
    <source>
        <dbReference type="Proteomes" id="UP000095038"/>
    </source>
</evidence>
<dbReference type="GO" id="GO:0000082">
    <property type="term" value="P:G1/S transition of mitotic cell cycle"/>
    <property type="evidence" value="ECO:0007669"/>
    <property type="project" value="EnsemblFungi"/>
</dbReference>
<evidence type="ECO:0000256" key="10">
    <source>
        <dbReference type="PROSITE-ProRule" id="PRU10141"/>
    </source>
</evidence>
<dbReference type="GO" id="GO:0005524">
    <property type="term" value="F:ATP binding"/>
    <property type="evidence" value="ECO:0007669"/>
    <property type="project" value="UniProtKB-UniRule"/>
</dbReference>
<evidence type="ECO:0000256" key="5">
    <source>
        <dbReference type="ARBA" id="ARBA00022777"/>
    </source>
</evidence>
<reference evidence="14" key="1">
    <citation type="submission" date="2016-05" db="EMBL/GenBank/DDBJ databases">
        <title>Comparative genomics of biotechnologically important yeasts.</title>
        <authorList>
            <consortium name="DOE Joint Genome Institute"/>
            <person name="Riley R."/>
            <person name="Haridas S."/>
            <person name="Wolfe K.H."/>
            <person name="Lopes M.R."/>
            <person name="Hittinger C.T."/>
            <person name="Goker M."/>
            <person name="Salamov A."/>
            <person name="Wisecaver J."/>
            <person name="Long T.M."/>
            <person name="Aerts A.L."/>
            <person name="Barry K."/>
            <person name="Choi C."/>
            <person name="Clum A."/>
            <person name="Coughlan A.Y."/>
            <person name="Deshpande S."/>
            <person name="Douglass A.P."/>
            <person name="Hanson S.J."/>
            <person name="Klenk H.-P."/>
            <person name="Labutti K."/>
            <person name="Lapidus A."/>
            <person name="Lindquist E."/>
            <person name="Lipzen A."/>
            <person name="Meier-Kolthoff J.P."/>
            <person name="Ohm R.A."/>
            <person name="Otillar R.P."/>
            <person name="Pangilinan J."/>
            <person name="Peng Y."/>
            <person name="Rokas A."/>
            <person name="Rosa C.A."/>
            <person name="Scheuner C."/>
            <person name="Sibirny A.A."/>
            <person name="Slot J.C."/>
            <person name="Stielow J.B."/>
            <person name="Sun H."/>
            <person name="Kurtzman C.P."/>
            <person name="Blackwell M."/>
            <person name="Grigoriev I.V."/>
            <person name="Jeffries T.W."/>
        </authorList>
    </citation>
    <scope>NUCLEOTIDE SEQUENCE [LARGE SCALE GENOMIC DNA]</scope>
    <source>
        <strain evidence="14">DSM 1968</strain>
    </source>
</reference>
<sequence length="398" mass="45434">RFQLFEDGSHIHRLKNTKGQEKVGSLIKDLLGAKKLRDEAVSAIFADENDTEIKNEIKNESKNKKKHNPPLLITGLLNEVRKSGAGVNNINIDNLDNLVTNKIDSRSFVEKYGKCQQVIGKGAFGTVRISHKEIKIGNFKHKNMYAVKEFKRKENELSSSYKQKIACEFSISSLLQHINIIHTLDLLQNAKGDYFEVMEFCNGGDLFSLIITAGKLEYIEADCFFKQLMRGVSYMHDMGVTHRDLKPENLLLTSNGCLKISDFGNGECFRLAWEKEIHLSTGISGSSPYIAPEEFIYEEYDPRPVDIWSCGVIYMAMRTGRQLWKIAKNDDEFYQKYLKGRKDEAGYEPIENIKRARCRNVIYSILDPVPSRRITAKKALNSEWGREIKCCRAAEVPS</sequence>
<evidence type="ECO:0000259" key="12">
    <source>
        <dbReference type="PROSITE" id="PS50011"/>
    </source>
</evidence>
<evidence type="ECO:0000256" key="11">
    <source>
        <dbReference type="RuleBase" id="RU000304"/>
    </source>
</evidence>
<evidence type="ECO:0000256" key="1">
    <source>
        <dbReference type="ARBA" id="ARBA00012513"/>
    </source>
</evidence>
<evidence type="ECO:0000256" key="7">
    <source>
        <dbReference type="ARBA" id="ARBA00047899"/>
    </source>
</evidence>
<dbReference type="InterPro" id="IPR011009">
    <property type="entry name" value="Kinase-like_dom_sf"/>
</dbReference>